<organism evidence="2 3">
    <name type="scientific">Striga asiatica</name>
    <name type="common">Asiatic witchweed</name>
    <name type="synonym">Buchnera asiatica</name>
    <dbReference type="NCBI Taxonomy" id="4170"/>
    <lineage>
        <taxon>Eukaryota</taxon>
        <taxon>Viridiplantae</taxon>
        <taxon>Streptophyta</taxon>
        <taxon>Embryophyta</taxon>
        <taxon>Tracheophyta</taxon>
        <taxon>Spermatophyta</taxon>
        <taxon>Magnoliopsida</taxon>
        <taxon>eudicotyledons</taxon>
        <taxon>Gunneridae</taxon>
        <taxon>Pentapetalae</taxon>
        <taxon>asterids</taxon>
        <taxon>lamiids</taxon>
        <taxon>Lamiales</taxon>
        <taxon>Orobanchaceae</taxon>
        <taxon>Buchnereae</taxon>
        <taxon>Striga</taxon>
    </lineage>
</organism>
<gene>
    <name evidence="2" type="ORF">STAS_21804</name>
</gene>
<evidence type="ECO:0000256" key="1">
    <source>
        <dbReference type="SAM" id="MobiDB-lite"/>
    </source>
</evidence>
<comment type="caution">
    <text evidence="2">The sequence shown here is derived from an EMBL/GenBank/DDBJ whole genome shotgun (WGS) entry which is preliminary data.</text>
</comment>
<proteinExistence type="predicted"/>
<reference evidence="3" key="1">
    <citation type="journal article" date="2019" name="Curr. Biol.">
        <title>Genome Sequence of Striga asiatica Provides Insight into the Evolution of Plant Parasitism.</title>
        <authorList>
            <person name="Yoshida S."/>
            <person name="Kim S."/>
            <person name="Wafula E.K."/>
            <person name="Tanskanen J."/>
            <person name="Kim Y.M."/>
            <person name="Honaas L."/>
            <person name="Yang Z."/>
            <person name="Spallek T."/>
            <person name="Conn C.E."/>
            <person name="Ichihashi Y."/>
            <person name="Cheong K."/>
            <person name="Cui S."/>
            <person name="Der J.P."/>
            <person name="Gundlach H."/>
            <person name="Jiao Y."/>
            <person name="Hori C."/>
            <person name="Ishida J.K."/>
            <person name="Kasahara H."/>
            <person name="Kiba T."/>
            <person name="Kim M.S."/>
            <person name="Koo N."/>
            <person name="Laohavisit A."/>
            <person name="Lee Y.H."/>
            <person name="Lumba S."/>
            <person name="McCourt P."/>
            <person name="Mortimer J.C."/>
            <person name="Mutuku J.M."/>
            <person name="Nomura T."/>
            <person name="Sasaki-Sekimoto Y."/>
            <person name="Seto Y."/>
            <person name="Wang Y."/>
            <person name="Wakatake T."/>
            <person name="Sakakibara H."/>
            <person name="Demura T."/>
            <person name="Yamaguchi S."/>
            <person name="Yoneyama K."/>
            <person name="Manabe R.I."/>
            <person name="Nelson D.C."/>
            <person name="Schulman A.H."/>
            <person name="Timko M.P."/>
            <person name="dePamphilis C.W."/>
            <person name="Choi D."/>
            <person name="Shirasu K."/>
        </authorList>
    </citation>
    <scope>NUCLEOTIDE SEQUENCE [LARGE SCALE GENOMIC DNA]</scope>
    <source>
        <strain evidence="3">cv. UVA1</strain>
    </source>
</reference>
<name>A0A5A7QIV5_STRAF</name>
<dbReference type="Proteomes" id="UP000325081">
    <property type="component" value="Unassembled WGS sequence"/>
</dbReference>
<protein>
    <submittedName>
        <fullName evidence="2">Chromosomal replication initiator protein DnaA</fullName>
    </submittedName>
</protein>
<dbReference type="EMBL" id="BKCP01007170">
    <property type="protein sequence ID" value="GER44886.1"/>
    <property type="molecule type" value="Genomic_DNA"/>
</dbReference>
<sequence>MGVLRFGPDGLYTTCLQQLGIFDNGLGLIRFHCFATPSAAVYSDFYPKASKRAPPSPANSKFSFPAKELRGSHAQSLTEQSQSLPTAASSGCSSTMTAA</sequence>
<feature type="compositionally biased region" description="Polar residues" evidence="1">
    <location>
        <begin position="73"/>
        <end position="99"/>
    </location>
</feature>
<accession>A0A5A7QIV5</accession>
<dbReference type="AlphaFoldDB" id="A0A5A7QIV5"/>
<keyword evidence="3" id="KW-1185">Reference proteome</keyword>
<feature type="region of interest" description="Disordered" evidence="1">
    <location>
        <begin position="48"/>
        <end position="99"/>
    </location>
</feature>
<evidence type="ECO:0000313" key="3">
    <source>
        <dbReference type="Proteomes" id="UP000325081"/>
    </source>
</evidence>
<evidence type="ECO:0000313" key="2">
    <source>
        <dbReference type="EMBL" id="GER44886.1"/>
    </source>
</evidence>